<keyword evidence="2 4" id="KW-0560">Oxidoreductase</keyword>
<keyword evidence="5" id="KW-1185">Reference proteome</keyword>
<reference evidence="5" key="1">
    <citation type="submission" date="2024-07" db="EMBL/GenBank/DDBJ databases">
        <title>Pseudomonas strain that inhibits Aeromonas fish pathogens.</title>
        <authorList>
            <person name="Wildschutte H."/>
        </authorList>
    </citation>
    <scope>NUCLEOTIDE SEQUENCE [LARGE SCALE GENOMIC DNA]</scope>
    <source>
        <strain evidence="5">n60</strain>
    </source>
</reference>
<comment type="similarity">
    <text evidence="1">Belongs to the short-chain dehydrogenases/reductases (SDR) family.</text>
</comment>
<name>A0ABV3YHE3_9ACTN</name>
<evidence type="ECO:0000256" key="1">
    <source>
        <dbReference type="ARBA" id="ARBA00006484"/>
    </source>
</evidence>
<dbReference type="CDD" id="cd05233">
    <property type="entry name" value="SDR_c"/>
    <property type="match status" value="1"/>
</dbReference>
<feature type="region of interest" description="Disordered" evidence="3">
    <location>
        <begin position="77"/>
        <end position="100"/>
    </location>
</feature>
<dbReference type="InterPro" id="IPR036291">
    <property type="entry name" value="NAD(P)-bd_dom_sf"/>
</dbReference>
<feature type="compositionally biased region" description="Low complexity" evidence="3">
    <location>
        <begin position="13"/>
        <end position="25"/>
    </location>
</feature>
<dbReference type="PANTHER" id="PTHR24321:SF8">
    <property type="entry name" value="ESTRADIOL 17-BETA-DEHYDROGENASE 8-RELATED"/>
    <property type="match status" value="1"/>
</dbReference>
<protein>
    <submittedName>
        <fullName evidence="4">SDR family NAD(P)-dependent oxidoreductase</fullName>
        <ecNumber evidence="4">1.1.1.-</ecNumber>
    </submittedName>
</protein>
<dbReference type="InterPro" id="IPR020904">
    <property type="entry name" value="Sc_DH/Rdtase_CS"/>
</dbReference>
<dbReference type="Proteomes" id="UP001560293">
    <property type="component" value="Unassembled WGS sequence"/>
</dbReference>
<dbReference type="EC" id="1.1.1.-" evidence="4"/>
<dbReference type="GO" id="GO:0016491">
    <property type="term" value="F:oxidoreductase activity"/>
    <property type="evidence" value="ECO:0007669"/>
    <property type="project" value="UniProtKB-KW"/>
</dbReference>
<dbReference type="SUPFAM" id="SSF51735">
    <property type="entry name" value="NAD(P)-binding Rossmann-fold domains"/>
    <property type="match status" value="1"/>
</dbReference>
<dbReference type="RefSeq" id="WP_082767687.1">
    <property type="nucleotide sequence ID" value="NZ_JBFTEZ010000002.1"/>
</dbReference>
<comment type="caution">
    <text evidence="4">The sequence shown here is derived from an EMBL/GenBank/DDBJ whole genome shotgun (WGS) entry which is preliminary data.</text>
</comment>
<evidence type="ECO:0000256" key="3">
    <source>
        <dbReference type="SAM" id="MobiDB-lite"/>
    </source>
</evidence>
<proteinExistence type="inferred from homology"/>
<gene>
    <name evidence="4" type="ORF">AB6N35_07010</name>
</gene>
<feature type="region of interest" description="Disordered" evidence="3">
    <location>
        <begin position="1"/>
        <end position="25"/>
    </location>
</feature>
<sequence length="295" mass="30116">MADDDAGDNAQVRAAGGDAATGRGEVTGPARAAVVVGGASGIGWATARALAAAGWRVTIADLDADVAEARAAELPSVAPHEAVLPPAANPAHEGPTHEGRRVDVTDEASVEALFADTAPDLVVTTAGVSTLGLVADHDTDEFRRVVDVCLTGAFLVFKHGGRAVRDGGAIVAIASLNARQPGRGMAAYCAAKARLVMLAQVTALELGERGVRVNTVSPGFLVTPLTEPVLQIPGLAEEYAANAAIAHRGTAEDVARAVLHLADAEWMTGEDVAIDGGAQLRRYPDVLGLATRAFS</sequence>
<dbReference type="Gene3D" id="3.40.50.720">
    <property type="entry name" value="NAD(P)-binding Rossmann-like Domain"/>
    <property type="match status" value="1"/>
</dbReference>
<dbReference type="PROSITE" id="PS00061">
    <property type="entry name" value="ADH_SHORT"/>
    <property type="match status" value="1"/>
</dbReference>
<evidence type="ECO:0000313" key="4">
    <source>
        <dbReference type="EMBL" id="MEX6464103.1"/>
    </source>
</evidence>
<evidence type="ECO:0000256" key="2">
    <source>
        <dbReference type="ARBA" id="ARBA00023002"/>
    </source>
</evidence>
<evidence type="ECO:0000313" key="5">
    <source>
        <dbReference type="Proteomes" id="UP001560293"/>
    </source>
</evidence>
<dbReference type="InterPro" id="IPR002347">
    <property type="entry name" value="SDR_fam"/>
</dbReference>
<dbReference type="EMBL" id="JBFTEZ010000002">
    <property type="protein sequence ID" value="MEX6464103.1"/>
    <property type="molecule type" value="Genomic_DNA"/>
</dbReference>
<organism evidence="4 5">
    <name type="scientific">Dietzia cinnamea</name>
    <dbReference type="NCBI Taxonomy" id="321318"/>
    <lineage>
        <taxon>Bacteria</taxon>
        <taxon>Bacillati</taxon>
        <taxon>Actinomycetota</taxon>
        <taxon>Actinomycetes</taxon>
        <taxon>Mycobacteriales</taxon>
        <taxon>Dietziaceae</taxon>
        <taxon>Dietzia</taxon>
    </lineage>
</organism>
<dbReference type="Pfam" id="PF13561">
    <property type="entry name" value="adh_short_C2"/>
    <property type="match status" value="1"/>
</dbReference>
<dbReference type="PANTHER" id="PTHR24321">
    <property type="entry name" value="DEHYDROGENASES, SHORT CHAIN"/>
    <property type="match status" value="1"/>
</dbReference>
<accession>A0ABV3YHE3</accession>
<dbReference type="PRINTS" id="PR00081">
    <property type="entry name" value="GDHRDH"/>
</dbReference>